<evidence type="ECO:0000256" key="9">
    <source>
        <dbReference type="ARBA" id="ARBA00023065"/>
    </source>
</evidence>
<evidence type="ECO:0000313" key="21">
    <source>
        <dbReference type="Proteomes" id="UP000286997"/>
    </source>
</evidence>
<dbReference type="RefSeq" id="WP_127728163.1">
    <property type="nucleotide sequence ID" value="NZ_SACP01000005.1"/>
</dbReference>
<feature type="domain" description="TonB-dependent receptor plug" evidence="19">
    <location>
        <begin position="81"/>
        <end position="185"/>
    </location>
</feature>
<dbReference type="Proteomes" id="UP000286997">
    <property type="component" value="Unassembled WGS sequence"/>
</dbReference>
<dbReference type="NCBIfam" id="TIGR01783">
    <property type="entry name" value="TonB-siderophor"/>
    <property type="match status" value="1"/>
</dbReference>
<dbReference type="CDD" id="cd01347">
    <property type="entry name" value="ligand_gated_channel"/>
    <property type="match status" value="1"/>
</dbReference>
<evidence type="ECO:0000259" key="18">
    <source>
        <dbReference type="Pfam" id="PF00593"/>
    </source>
</evidence>
<dbReference type="EMBL" id="SACP01000005">
    <property type="protein sequence ID" value="RVU19779.1"/>
    <property type="molecule type" value="Genomic_DNA"/>
</dbReference>
<dbReference type="InterPro" id="IPR012910">
    <property type="entry name" value="Plug_dom"/>
</dbReference>
<feature type="chain" id="PRO_5019291273" evidence="17">
    <location>
        <begin position="32"/>
        <end position="726"/>
    </location>
</feature>
<dbReference type="OrthoDB" id="9760333at2"/>
<evidence type="ECO:0000256" key="6">
    <source>
        <dbReference type="ARBA" id="ARBA00022692"/>
    </source>
</evidence>
<protein>
    <submittedName>
        <fullName evidence="20">TonB-dependent siderophore receptor</fullName>
    </submittedName>
</protein>
<dbReference type="InterPro" id="IPR010917">
    <property type="entry name" value="TonB_rcpt_CS"/>
</dbReference>
<dbReference type="PANTHER" id="PTHR32552:SF84">
    <property type="entry name" value="TONB-DEPENDENT RECEPTOR-RELATED"/>
    <property type="match status" value="1"/>
</dbReference>
<evidence type="ECO:0000256" key="4">
    <source>
        <dbReference type="ARBA" id="ARBA00022452"/>
    </source>
</evidence>
<keyword evidence="13 14" id="KW-0998">Cell outer membrane</keyword>
<dbReference type="Gene3D" id="2.40.170.20">
    <property type="entry name" value="TonB-dependent receptor, beta-barrel domain"/>
    <property type="match status" value="1"/>
</dbReference>
<dbReference type="GO" id="GO:0015891">
    <property type="term" value="P:siderophore transport"/>
    <property type="evidence" value="ECO:0007669"/>
    <property type="project" value="InterPro"/>
</dbReference>
<keyword evidence="10 16" id="KW-0798">TonB box</keyword>
<evidence type="ECO:0000256" key="15">
    <source>
        <dbReference type="PROSITE-ProRule" id="PRU10144"/>
    </source>
</evidence>
<evidence type="ECO:0000256" key="5">
    <source>
        <dbReference type="ARBA" id="ARBA00022496"/>
    </source>
</evidence>
<dbReference type="GO" id="GO:0038023">
    <property type="term" value="F:signaling receptor activity"/>
    <property type="evidence" value="ECO:0007669"/>
    <property type="project" value="InterPro"/>
</dbReference>
<evidence type="ECO:0000256" key="7">
    <source>
        <dbReference type="ARBA" id="ARBA00022729"/>
    </source>
</evidence>
<gene>
    <name evidence="20" type="ORF">EOE48_07470</name>
</gene>
<evidence type="ECO:0000313" key="20">
    <source>
        <dbReference type="EMBL" id="RVU19779.1"/>
    </source>
</evidence>
<dbReference type="InterPro" id="IPR039426">
    <property type="entry name" value="TonB-dep_rcpt-like"/>
</dbReference>
<comment type="subcellular location">
    <subcellularLocation>
        <location evidence="1 14">Cell outer membrane</location>
        <topology evidence="1 14">Multi-pass membrane protein</topology>
    </subcellularLocation>
</comment>
<dbReference type="GO" id="GO:0015344">
    <property type="term" value="F:siderophore uptake transmembrane transporter activity"/>
    <property type="evidence" value="ECO:0007669"/>
    <property type="project" value="TreeGrafter"/>
</dbReference>
<sequence>MPVLPRHRSPERRLARLLLVSAGLSAAPASAQPASAQEAGTIALDAISVAGRGSAPYTAAPAGLNLTTPSRSGSRLGLSPIETPASLEIIPGQKIRERGQETVAEAVTQNATGITSIAAPGNGFTSYTSRGFPGLNSVMQLYDGTRLFVGNGTITFPFDTWNVDRIEVLRGPASVLYGEGAIGGVVNVVPKTPTFVAINEARAAVGSDAVTRLALDSGGPLGESVAYRLNVSANRAAGWLRENGEFQNIAVSGALLWQAAPDLAVSLSHDFGYQEPMRYFGTPLIAGGIDPRTRLRNYNVDDGLIRFRDNWTQLKTEWNPSADITVRNTAYYLTSNRHWRNVETYATLPGLRRVERRDYIEITHDQAQIGNRFDVALRGSLFGLRNEGLVGFEVNHIDFQRNNNAPYGGVSRVDPFAFDPGAFLRVNLTGPDYRSSTDQAALFAEDRLFLTDRLSLVAGLRYEAPTIRRSDLRNPANDFSRSFQALTYRVGAVFNPTPDSALYVQYATAVDPVTGLISLPVSQRDFRLSTGRQVEIGVKQAFWGGRGEFTLAGYRITKDNLITVDINTPGIAVQVGSQSAQGVEAFVSLGLSDEWRVEGNLALLHAQYDRFAQSVGGVAVSYAGNQPQNVPELVGNLWLTWAFAPRWEARAGVQVVGETYGDFANTARRDAYAVVNATLDYRVTEASRLSLRAYNLTDETYAITGSSTAWLLGRPRSFEVAYSVAF</sequence>
<reference evidence="20 21" key="1">
    <citation type="submission" date="2019-01" db="EMBL/GenBank/DDBJ databases">
        <authorList>
            <person name="Chen W.-M."/>
        </authorList>
    </citation>
    <scope>NUCLEOTIDE SEQUENCE [LARGE SCALE GENOMIC DNA]</scope>
    <source>
        <strain evidence="20 21">TER-1</strain>
    </source>
</reference>
<keyword evidence="5" id="KW-0410">Iron transport</keyword>
<evidence type="ECO:0000256" key="14">
    <source>
        <dbReference type="PROSITE-ProRule" id="PRU01360"/>
    </source>
</evidence>
<keyword evidence="3 14" id="KW-0813">Transport</keyword>
<evidence type="ECO:0000256" key="13">
    <source>
        <dbReference type="ARBA" id="ARBA00023237"/>
    </source>
</evidence>
<evidence type="ECO:0000259" key="19">
    <source>
        <dbReference type="Pfam" id="PF07715"/>
    </source>
</evidence>
<organism evidence="20 21">
    <name type="scientific">Methylobacterium oryzihabitans</name>
    <dbReference type="NCBI Taxonomy" id="2499852"/>
    <lineage>
        <taxon>Bacteria</taxon>
        <taxon>Pseudomonadati</taxon>
        <taxon>Pseudomonadota</taxon>
        <taxon>Alphaproteobacteria</taxon>
        <taxon>Hyphomicrobiales</taxon>
        <taxon>Methylobacteriaceae</taxon>
        <taxon>Methylobacterium</taxon>
    </lineage>
</organism>
<accession>A0A437PC01</accession>
<keyword evidence="7 17" id="KW-0732">Signal</keyword>
<evidence type="ECO:0000256" key="8">
    <source>
        <dbReference type="ARBA" id="ARBA00023004"/>
    </source>
</evidence>
<comment type="caution">
    <text evidence="20">The sequence shown here is derived from an EMBL/GenBank/DDBJ whole genome shotgun (WGS) entry which is preliminary data.</text>
</comment>
<evidence type="ECO:0000256" key="1">
    <source>
        <dbReference type="ARBA" id="ARBA00004571"/>
    </source>
</evidence>
<keyword evidence="21" id="KW-1185">Reference proteome</keyword>
<keyword evidence="11 14" id="KW-0472">Membrane</keyword>
<keyword evidence="4 14" id="KW-1134">Transmembrane beta strand</keyword>
<keyword evidence="8" id="KW-0408">Iron</keyword>
<dbReference type="PANTHER" id="PTHR32552">
    <property type="entry name" value="FERRICHROME IRON RECEPTOR-RELATED"/>
    <property type="match status" value="1"/>
</dbReference>
<feature type="domain" description="TonB-dependent receptor-like beta-barrel" evidence="18">
    <location>
        <begin position="266"/>
        <end position="696"/>
    </location>
</feature>
<comment type="similarity">
    <text evidence="2 14 16">Belongs to the TonB-dependent receptor family.</text>
</comment>
<feature type="signal peptide" evidence="17">
    <location>
        <begin position="1"/>
        <end position="31"/>
    </location>
</feature>
<evidence type="ECO:0000256" key="11">
    <source>
        <dbReference type="ARBA" id="ARBA00023136"/>
    </source>
</evidence>
<keyword evidence="9" id="KW-0406">Ion transport</keyword>
<name>A0A437PC01_9HYPH</name>
<dbReference type="InterPro" id="IPR036942">
    <property type="entry name" value="Beta-barrel_TonB_sf"/>
</dbReference>
<dbReference type="InterPro" id="IPR010105">
    <property type="entry name" value="TonB_sidphr_rcpt"/>
</dbReference>
<evidence type="ECO:0000256" key="16">
    <source>
        <dbReference type="RuleBase" id="RU003357"/>
    </source>
</evidence>
<dbReference type="Pfam" id="PF00593">
    <property type="entry name" value="TonB_dep_Rec_b-barrel"/>
    <property type="match status" value="1"/>
</dbReference>
<feature type="short sequence motif" description="TonB C-terminal box" evidence="15">
    <location>
        <begin position="709"/>
        <end position="726"/>
    </location>
</feature>
<dbReference type="Pfam" id="PF07715">
    <property type="entry name" value="Plug"/>
    <property type="match status" value="1"/>
</dbReference>
<keyword evidence="12 20" id="KW-0675">Receptor</keyword>
<evidence type="ECO:0000256" key="17">
    <source>
        <dbReference type="SAM" id="SignalP"/>
    </source>
</evidence>
<keyword evidence="6 14" id="KW-0812">Transmembrane</keyword>
<dbReference type="PROSITE" id="PS52016">
    <property type="entry name" value="TONB_DEPENDENT_REC_3"/>
    <property type="match status" value="1"/>
</dbReference>
<dbReference type="GO" id="GO:0009279">
    <property type="term" value="C:cell outer membrane"/>
    <property type="evidence" value="ECO:0007669"/>
    <property type="project" value="UniProtKB-SubCell"/>
</dbReference>
<proteinExistence type="inferred from homology"/>
<dbReference type="InterPro" id="IPR037066">
    <property type="entry name" value="Plug_dom_sf"/>
</dbReference>
<dbReference type="PROSITE" id="PS01156">
    <property type="entry name" value="TONB_DEPENDENT_REC_2"/>
    <property type="match status" value="1"/>
</dbReference>
<evidence type="ECO:0000256" key="10">
    <source>
        <dbReference type="ARBA" id="ARBA00023077"/>
    </source>
</evidence>
<evidence type="ECO:0000256" key="3">
    <source>
        <dbReference type="ARBA" id="ARBA00022448"/>
    </source>
</evidence>
<dbReference type="InterPro" id="IPR000531">
    <property type="entry name" value="Beta-barrel_TonB"/>
</dbReference>
<evidence type="ECO:0000256" key="12">
    <source>
        <dbReference type="ARBA" id="ARBA00023170"/>
    </source>
</evidence>
<dbReference type="SUPFAM" id="SSF56935">
    <property type="entry name" value="Porins"/>
    <property type="match status" value="1"/>
</dbReference>
<dbReference type="AlphaFoldDB" id="A0A437PC01"/>
<evidence type="ECO:0000256" key="2">
    <source>
        <dbReference type="ARBA" id="ARBA00009810"/>
    </source>
</evidence>
<dbReference type="Gene3D" id="2.170.130.10">
    <property type="entry name" value="TonB-dependent receptor, plug domain"/>
    <property type="match status" value="1"/>
</dbReference>